<reference evidence="3 4" key="1">
    <citation type="submission" date="2018-06" db="EMBL/GenBank/DDBJ databases">
        <title>Genomic Encyclopedia of Archaeal and Bacterial Type Strains, Phase II (KMG-II): from individual species to whole genera.</title>
        <authorList>
            <person name="Goeker M."/>
        </authorList>
    </citation>
    <scope>NUCLEOTIDE SEQUENCE [LARGE SCALE GENOMIC DNA]</scope>
    <source>
        <strain evidence="3 4">DSM 22009</strain>
    </source>
</reference>
<dbReference type="PANTHER" id="PTHR46268">
    <property type="entry name" value="STRESS RESPONSE PROTEIN NHAX"/>
    <property type="match status" value="1"/>
</dbReference>
<dbReference type="RefSeq" id="WP_170134062.1">
    <property type="nucleotide sequence ID" value="NZ_QKZL01000038.1"/>
</dbReference>
<evidence type="ECO:0000313" key="3">
    <source>
        <dbReference type="EMBL" id="PZX10901.1"/>
    </source>
</evidence>
<sequence>MSMKTVSTIVIGDQPDAMEAAIACASTWSAHLDVVCLSGSQFEVPMIFSPDVALGYEAILNTARSDLEEIEERVLERLRGETVTSRVDASVRSDGNLRASLTEACRYSDLVVLPSPDDSAVMKSVLEQILYSSRVPLLVVPDDAAISFDTILLAWDESEVALAAIRAALPLLRDAGTVEIVMVESKGATEGRDVAVMLERQGVKAPLNVLPLSGRSVSDVLQGRAQEIGADLIVMGAYGHRRLREVLLGGVTRSMMERPDRPLLLAR</sequence>
<name>A0A2W7MTP9_9RHOB</name>
<comment type="caution">
    <text evidence="3">The sequence shown here is derived from an EMBL/GenBank/DDBJ whole genome shotgun (WGS) entry which is preliminary data.</text>
</comment>
<dbReference type="Gene3D" id="3.40.50.12370">
    <property type="match status" value="1"/>
</dbReference>
<dbReference type="SUPFAM" id="SSF52402">
    <property type="entry name" value="Adenine nucleotide alpha hydrolases-like"/>
    <property type="match status" value="2"/>
</dbReference>
<dbReference type="InterPro" id="IPR006016">
    <property type="entry name" value="UspA"/>
</dbReference>
<dbReference type="Pfam" id="PF00582">
    <property type="entry name" value="Usp"/>
    <property type="match status" value="1"/>
</dbReference>
<dbReference type="AlphaFoldDB" id="A0A2W7MTP9"/>
<proteinExistence type="inferred from homology"/>
<dbReference type="InterPro" id="IPR006015">
    <property type="entry name" value="Universal_stress_UspA"/>
</dbReference>
<dbReference type="PANTHER" id="PTHR46268:SF15">
    <property type="entry name" value="UNIVERSAL STRESS PROTEIN HP_0031"/>
    <property type="match status" value="1"/>
</dbReference>
<organism evidence="3 4">
    <name type="scientific">Palleronia aestuarii</name>
    <dbReference type="NCBI Taxonomy" id="568105"/>
    <lineage>
        <taxon>Bacteria</taxon>
        <taxon>Pseudomonadati</taxon>
        <taxon>Pseudomonadota</taxon>
        <taxon>Alphaproteobacteria</taxon>
        <taxon>Rhodobacterales</taxon>
        <taxon>Roseobacteraceae</taxon>
        <taxon>Palleronia</taxon>
    </lineage>
</organism>
<feature type="domain" description="UspA" evidence="2">
    <location>
        <begin position="216"/>
        <end position="267"/>
    </location>
</feature>
<protein>
    <submittedName>
        <fullName evidence="3">Nucleotide-binding universal stress UspA family protein</fullName>
    </submittedName>
</protein>
<evidence type="ECO:0000259" key="2">
    <source>
        <dbReference type="Pfam" id="PF00582"/>
    </source>
</evidence>
<dbReference type="PRINTS" id="PR01438">
    <property type="entry name" value="UNVRSLSTRESS"/>
</dbReference>
<dbReference type="CDD" id="cd00293">
    <property type="entry name" value="USP-like"/>
    <property type="match status" value="1"/>
</dbReference>
<evidence type="ECO:0000313" key="4">
    <source>
        <dbReference type="Proteomes" id="UP000248916"/>
    </source>
</evidence>
<evidence type="ECO:0000256" key="1">
    <source>
        <dbReference type="ARBA" id="ARBA00008791"/>
    </source>
</evidence>
<accession>A0A2W7MTP9</accession>
<gene>
    <name evidence="3" type="ORF">LX81_04088</name>
</gene>
<keyword evidence="4" id="KW-1185">Reference proteome</keyword>
<comment type="similarity">
    <text evidence="1">Belongs to the universal stress protein A family.</text>
</comment>
<dbReference type="EMBL" id="QKZL01000038">
    <property type="protein sequence ID" value="PZX10901.1"/>
    <property type="molecule type" value="Genomic_DNA"/>
</dbReference>
<dbReference type="Proteomes" id="UP000248916">
    <property type="component" value="Unassembled WGS sequence"/>
</dbReference>